<organism evidence="4 5">
    <name type="scientific">Klebsiella aerogenes</name>
    <name type="common">Enterobacter aerogenes</name>
    <dbReference type="NCBI Taxonomy" id="548"/>
    <lineage>
        <taxon>Bacteria</taxon>
        <taxon>Pseudomonadati</taxon>
        <taxon>Pseudomonadota</taxon>
        <taxon>Gammaproteobacteria</taxon>
        <taxon>Enterobacterales</taxon>
        <taxon>Enterobacteriaceae</taxon>
        <taxon>Klebsiella/Raoultella group</taxon>
        <taxon>Klebsiella</taxon>
    </lineage>
</organism>
<evidence type="ECO:0000256" key="1">
    <source>
        <dbReference type="ARBA" id="ARBA00010556"/>
    </source>
</evidence>
<evidence type="ECO:0000313" key="5">
    <source>
        <dbReference type="Proteomes" id="UP000514462"/>
    </source>
</evidence>
<dbReference type="InterPro" id="IPR002890">
    <property type="entry name" value="MG2"/>
</dbReference>
<evidence type="ECO:0000259" key="2">
    <source>
        <dbReference type="SMART" id="SM01359"/>
    </source>
</evidence>
<dbReference type="GO" id="GO:0004866">
    <property type="term" value="F:endopeptidase inhibitor activity"/>
    <property type="evidence" value="ECO:0007669"/>
    <property type="project" value="InterPro"/>
</dbReference>
<dbReference type="Gene3D" id="2.60.40.1930">
    <property type="match status" value="1"/>
</dbReference>
<gene>
    <name evidence="4" type="ORF">HV331_26545</name>
</gene>
<dbReference type="PANTHER" id="PTHR40094">
    <property type="entry name" value="ALPHA-2-MACROGLOBULIN HOMOLOG"/>
    <property type="match status" value="1"/>
</dbReference>
<keyword evidence="4" id="KW-0614">Plasmid</keyword>
<dbReference type="Pfam" id="PF00207">
    <property type="entry name" value="A2M"/>
    <property type="match status" value="1"/>
</dbReference>
<dbReference type="Pfam" id="PF01835">
    <property type="entry name" value="MG2"/>
    <property type="match status" value="1"/>
</dbReference>
<name>A0AAP9R1S3_KLEAE</name>
<dbReference type="InterPro" id="IPR008930">
    <property type="entry name" value="Terpenoid_cyclase/PrenylTrfase"/>
</dbReference>
<geneLocation type="plasmid" evidence="5">
    <name>prhbstw-00938_2</name>
</geneLocation>
<dbReference type="SUPFAM" id="SSF48239">
    <property type="entry name" value="Terpenoid cyclases/Protein prenyltransferases"/>
    <property type="match status" value="1"/>
</dbReference>
<feature type="domain" description="Alpha-2-macroglobulin bait region" evidence="2">
    <location>
        <begin position="666"/>
        <end position="812"/>
    </location>
</feature>
<dbReference type="InterPro" id="IPR011625">
    <property type="entry name" value="A2M_N_BRD"/>
</dbReference>
<dbReference type="SMART" id="SM01360">
    <property type="entry name" value="A2M"/>
    <property type="match status" value="1"/>
</dbReference>
<evidence type="ECO:0000313" key="4">
    <source>
        <dbReference type="EMBL" id="QMR43046.1"/>
    </source>
</evidence>
<sequence length="1541" mass="170259">MDTRSLESQFYRLIPFKFSGIAPRWRLLLALVVAFLLPVAACLAADELPSSGYQQTGDTFFLLADSSFTSQEVAKIRLEAPGRDVRRFNTEEYGGVDIRLYKITEPMAFLRKQKNLHRITLASKYQGEGLSNTLSWLWDNWYGKSRRVMQSAFSYHTRQQVTGVLPELKVGNAILAPTVYEHPSQFSPLKQFPLLKEFRYPLWDAKPIQPPAEVAMEGASSEFTQAPQGNVYIPLGKLKPGLYLVEALLGSYRATTMVFVSDSVVMSKLAHNEAFAWVANKNTGQAVGNATVLWSDGIGILSSGTTQPDGVLRLSHVAPERSYLFGQDAAGGVFVSENFYYDSEIYDTKVFIFTDRPLYRPGDKVNIKMLARDYKNARDSIAPAAGKMKLTVIDANGMPVQAMDLTMDPRTGAQTSVQLAKTATAGGYEIQLRYGNSVYSSAFRVASYIKPPFDVSMQLKKSDYSTGEPVTGTIELHYPDGCPVANAHLSLDLYSQQLSMVGNDLQYQGRFPVELKSHEFVSNAQGQVALELPAAEKPSRYLLTVSASDGEAFRVKASKEILIDRGAANYQIQTPQQFSQLNQPVEFHYRSTQPTTVKPASYEWLRLEDQQKESAPIPASSDDRFSVTFRKPGTYNLMLKGESGMILGAVSHSVSGNDVHSAIGTVDIVLDKPRYQPGDVAKALITFPEPVSEALLTLERDSVEANALLSKGGNWLSLTRISDTQYEANIPVKDTFSPNLTFSVLYTLDGQFSFQNAGISVVVPQIDVEVKTDKTRYRPGDLVNVTVATTLKGQPVSAHVTAGVVDEMIYALQPEIAPTIEQFFNHPRRNNVRTSSSLSFISYDQALSGLPGEPGRARYSARSVKMLERARRENVDTAAWEPTLTTNAQGVARFSFRMPDSLTRWRITARAQNDDGVVGETKQFISSDKPVYLKWSGAQVFRRGDKLTPGVFIFSQQEASQQVELYVDYAGNELHQNVNLHQGANYIALPSVVPENGLWRGEVRQNGKTLDALEVNLRIIDENWSETTRTALTLVDGDNPLNLPPTASQIGLRFADTPQALYMSILDDLVDEPYGGVLNTASRLLPLGVAWPQLLKGTPQDVADLRATIQNNRLRLIQMAGPGARFTWWGEEGEGDAFITAYAYYADWYASQALGLTLPAEHWSRLLELYSKQAESMPLLQRALVLTFADEMHLPVVTLAQGVEDALAQEMNADSEEATFSSTDSLVMAEPSSALGDAVARVLVYQLLQQHGQQLTAQQQSLLQKSQMVIYASNQLFAQAALARGTQTSDEQIQALLRQIAPNQPGVERALSLVWLSGALKNAPSVSVATIVSPGWQKRTDPDSSVWWQWQGQGLPESVKVSGAETPKEALLTLALPQGEPAPNNRVAKVEIRHQLLRLVAEKDELTFHLEPVEKGEVTSDALYLDRITLTSTGKTPLPWGEAMVPLPPGAEIESTTWGIKLQQPNKPEGEAVSLAKARYESGTLHYMIPIKSLQGEQTFSYLIRFSQKGTFTLPPIRYQQAYAPQNAVYEIGGMKSLQVR</sequence>
<dbReference type="InterPro" id="IPR051802">
    <property type="entry name" value="YfhM-like"/>
</dbReference>
<feature type="domain" description="Alpha-2-macroglobulin" evidence="3">
    <location>
        <begin position="877"/>
        <end position="967"/>
    </location>
</feature>
<dbReference type="RefSeq" id="WP_182015426.1">
    <property type="nucleotide sequence ID" value="NZ_CP055905.1"/>
</dbReference>
<dbReference type="InterPro" id="IPR041246">
    <property type="entry name" value="Bact_MG10"/>
</dbReference>
<reference evidence="5" key="1">
    <citation type="submission" date="2020-06" db="EMBL/GenBank/DDBJ databases">
        <title>REHAB project genomes.</title>
        <authorList>
            <person name="Shaw L.P."/>
        </authorList>
    </citation>
    <scope>NUCLEOTIDE SEQUENCE [LARGE SCALE GENOMIC DNA]</scope>
    <source>
        <strain evidence="5">RHBSTW-00938</strain>
        <plasmid evidence="5">prhbstw-00938_2</plasmid>
    </source>
</reference>
<comment type="similarity">
    <text evidence="1">Belongs to the protease inhibitor I39 (alpha-2-macroglobulin) family. Bacterial alpha-2-macroglobulin subfamily.</text>
</comment>
<dbReference type="PANTHER" id="PTHR40094:SF1">
    <property type="entry name" value="UBIQUITIN DOMAIN-CONTAINING PROTEIN"/>
    <property type="match status" value="1"/>
</dbReference>
<dbReference type="SMART" id="SM01359">
    <property type="entry name" value="A2M_N_2"/>
    <property type="match status" value="1"/>
</dbReference>
<dbReference type="EMBL" id="CP055905">
    <property type="protein sequence ID" value="QMR43046.1"/>
    <property type="molecule type" value="Genomic_DNA"/>
</dbReference>
<dbReference type="Proteomes" id="UP000514462">
    <property type="component" value="Plasmid pRHBSTW-00938_2"/>
</dbReference>
<dbReference type="InterPro" id="IPR001599">
    <property type="entry name" value="Macroglobln_a2"/>
</dbReference>
<accession>A0AAP9R1S3</accession>
<dbReference type="Pfam" id="PF07703">
    <property type="entry name" value="A2M_BRD"/>
    <property type="match status" value="1"/>
</dbReference>
<dbReference type="Pfam" id="PF17973">
    <property type="entry name" value="bMG10"/>
    <property type="match status" value="1"/>
</dbReference>
<evidence type="ECO:0000259" key="3">
    <source>
        <dbReference type="SMART" id="SM01360"/>
    </source>
</evidence>
<proteinExistence type="inferred from homology"/>
<protein>
    <submittedName>
        <fullName evidence="4">Alpha-2-macroglobulin family protein</fullName>
    </submittedName>
</protein>